<sequence>MTRPTRLPPLARRWLRCDSGAVAVETVLLAPLLISLLFGTICAGYAMALSHSVQQLAAGTARASVGGITEAERAAIAQDYVAAAHGRFVLLDPAMIRAEILFEDSPSEAISVRILYDTRGSVLDIANGFLGLDVTTLQGSAYLAY</sequence>
<feature type="domain" description="TadE-like" evidence="2">
    <location>
        <begin position="20"/>
        <end position="62"/>
    </location>
</feature>
<evidence type="ECO:0000259" key="2">
    <source>
        <dbReference type="Pfam" id="PF07811"/>
    </source>
</evidence>
<protein>
    <submittedName>
        <fullName evidence="3">Pilus assembly protein</fullName>
    </submittedName>
</protein>
<dbReference type="EMBL" id="JAAZQQ010000005">
    <property type="protein sequence ID" value="NKX45938.1"/>
    <property type="molecule type" value="Genomic_DNA"/>
</dbReference>
<evidence type="ECO:0000313" key="4">
    <source>
        <dbReference type="Proteomes" id="UP000526408"/>
    </source>
</evidence>
<accession>A0A7X6H2F1</accession>
<evidence type="ECO:0000256" key="1">
    <source>
        <dbReference type="SAM" id="Phobius"/>
    </source>
</evidence>
<dbReference type="InterPro" id="IPR012495">
    <property type="entry name" value="TadE-like_dom"/>
</dbReference>
<comment type="caution">
    <text evidence="3">The sequence shown here is derived from an EMBL/GenBank/DDBJ whole genome shotgun (WGS) entry which is preliminary data.</text>
</comment>
<keyword evidence="1" id="KW-0472">Membrane</keyword>
<dbReference type="AlphaFoldDB" id="A0A7X6H2F1"/>
<keyword evidence="1" id="KW-0812">Transmembrane</keyword>
<dbReference type="Proteomes" id="UP000526408">
    <property type="component" value="Unassembled WGS sequence"/>
</dbReference>
<organism evidence="3 4">
    <name type="scientific">Roseicyclus persicicus</name>
    <dbReference type="NCBI Taxonomy" id="2650661"/>
    <lineage>
        <taxon>Bacteria</taxon>
        <taxon>Pseudomonadati</taxon>
        <taxon>Pseudomonadota</taxon>
        <taxon>Alphaproteobacteria</taxon>
        <taxon>Rhodobacterales</taxon>
        <taxon>Roseobacteraceae</taxon>
        <taxon>Roseicyclus</taxon>
    </lineage>
</organism>
<dbReference type="RefSeq" id="WP_168624311.1">
    <property type="nucleotide sequence ID" value="NZ_JAAZQQ010000005.1"/>
</dbReference>
<proteinExistence type="predicted"/>
<feature type="transmembrane region" description="Helical" evidence="1">
    <location>
        <begin position="21"/>
        <end position="47"/>
    </location>
</feature>
<dbReference type="Pfam" id="PF07811">
    <property type="entry name" value="TadE"/>
    <property type="match status" value="1"/>
</dbReference>
<gene>
    <name evidence="3" type="ORF">HCU73_15185</name>
</gene>
<evidence type="ECO:0000313" key="3">
    <source>
        <dbReference type="EMBL" id="NKX45938.1"/>
    </source>
</evidence>
<name>A0A7X6H2F1_9RHOB</name>
<keyword evidence="1" id="KW-1133">Transmembrane helix</keyword>
<reference evidence="3 4" key="1">
    <citation type="submission" date="2020-04" db="EMBL/GenBank/DDBJ databases">
        <authorList>
            <person name="Yoon J."/>
        </authorList>
    </citation>
    <scope>NUCLEOTIDE SEQUENCE [LARGE SCALE GENOMIC DNA]</scope>
    <source>
        <strain evidence="3 4">KMU-115</strain>
    </source>
</reference>
<keyword evidence="4" id="KW-1185">Reference proteome</keyword>